<dbReference type="GO" id="GO:0007165">
    <property type="term" value="P:signal transduction"/>
    <property type="evidence" value="ECO:0007669"/>
    <property type="project" value="UniProtKB-KW"/>
</dbReference>
<accession>A0A6I8UIF1</accession>
<evidence type="ECO:0000313" key="11">
    <source>
        <dbReference type="Proteomes" id="UP000001819"/>
    </source>
</evidence>
<evidence type="ECO:0000256" key="1">
    <source>
        <dbReference type="ARBA" id="ARBA00004651"/>
    </source>
</evidence>
<keyword evidence="7 10" id="KW-0472">Membrane</keyword>
<dbReference type="PANTHER" id="PTHR21137">
    <property type="entry name" value="ODORANT RECEPTOR"/>
    <property type="match status" value="1"/>
</dbReference>
<dbReference type="GO" id="GO:0005886">
    <property type="term" value="C:plasma membrane"/>
    <property type="evidence" value="ECO:0007669"/>
    <property type="project" value="UniProtKB-SubCell"/>
</dbReference>
<evidence type="ECO:0000256" key="8">
    <source>
        <dbReference type="ARBA" id="ARBA00023170"/>
    </source>
</evidence>
<keyword evidence="11" id="KW-1185">Reference proteome</keyword>
<evidence type="ECO:0000256" key="3">
    <source>
        <dbReference type="ARBA" id="ARBA00022606"/>
    </source>
</evidence>
<feature type="transmembrane region" description="Helical" evidence="10">
    <location>
        <begin position="68"/>
        <end position="86"/>
    </location>
</feature>
<evidence type="ECO:0000256" key="9">
    <source>
        <dbReference type="ARBA" id="ARBA00023224"/>
    </source>
</evidence>
<evidence type="ECO:0000256" key="2">
    <source>
        <dbReference type="ARBA" id="ARBA00022475"/>
    </source>
</evidence>
<evidence type="ECO:0000256" key="10">
    <source>
        <dbReference type="RuleBase" id="RU351113"/>
    </source>
</evidence>
<dbReference type="GO" id="GO:0005549">
    <property type="term" value="F:odorant binding"/>
    <property type="evidence" value="ECO:0007669"/>
    <property type="project" value="InterPro"/>
</dbReference>
<feature type="transmembrane region" description="Helical" evidence="10">
    <location>
        <begin position="282"/>
        <end position="303"/>
    </location>
</feature>
<evidence type="ECO:0000256" key="5">
    <source>
        <dbReference type="ARBA" id="ARBA00022725"/>
    </source>
</evidence>
<keyword evidence="3 10" id="KW-0716">Sensory transduction</keyword>
<keyword evidence="8 10" id="KW-0675">Receptor</keyword>
<dbReference type="AlphaFoldDB" id="A0A6I8UIF1"/>
<evidence type="ECO:0000256" key="6">
    <source>
        <dbReference type="ARBA" id="ARBA00022989"/>
    </source>
</evidence>
<dbReference type="GO" id="GO:0004984">
    <property type="term" value="F:olfactory receptor activity"/>
    <property type="evidence" value="ECO:0007669"/>
    <property type="project" value="InterPro"/>
</dbReference>
<keyword evidence="9 10" id="KW-0807">Transducer</keyword>
<evidence type="ECO:0000256" key="4">
    <source>
        <dbReference type="ARBA" id="ARBA00022692"/>
    </source>
</evidence>
<keyword evidence="4 10" id="KW-0812">Transmembrane</keyword>
<feature type="transmembrane region" description="Helical" evidence="10">
    <location>
        <begin position="165"/>
        <end position="184"/>
    </location>
</feature>
<reference evidence="12" key="1">
    <citation type="submission" date="2025-08" db="UniProtKB">
        <authorList>
            <consortium name="RefSeq"/>
        </authorList>
    </citation>
    <scope>IDENTIFICATION</scope>
    <source>
        <strain evidence="12">MV-25-SWS-2005</strain>
        <tissue evidence="12">Whole body</tissue>
    </source>
</reference>
<protein>
    <recommendedName>
        <fullName evidence="10">Odorant receptor</fullName>
    </recommendedName>
</protein>
<dbReference type="Pfam" id="PF02949">
    <property type="entry name" value="7tm_6"/>
    <property type="match status" value="1"/>
</dbReference>
<feature type="transmembrane region" description="Helical" evidence="10">
    <location>
        <begin position="253"/>
        <end position="275"/>
    </location>
</feature>
<comment type="similarity">
    <text evidence="10">Belongs to the insect chemoreceptor superfamily. Heteromeric odorant receptor channel (TC 1.A.69) family.</text>
</comment>
<keyword evidence="6 10" id="KW-1133">Transmembrane helix</keyword>
<feature type="transmembrane region" description="Helical" evidence="10">
    <location>
        <begin position="191"/>
        <end position="211"/>
    </location>
</feature>
<keyword evidence="5 10" id="KW-0552">Olfaction</keyword>
<dbReference type="RefSeq" id="XP_001355989.2">
    <property type="nucleotide sequence ID" value="XM_001355953.3"/>
</dbReference>
<evidence type="ECO:0000256" key="7">
    <source>
        <dbReference type="ARBA" id="ARBA00023136"/>
    </source>
</evidence>
<dbReference type="FunCoup" id="A0A6I8UIF1">
    <property type="interactions" value="24"/>
</dbReference>
<feature type="transmembrane region" description="Helical" evidence="10">
    <location>
        <begin position="127"/>
        <end position="145"/>
    </location>
</feature>
<feature type="transmembrane region" description="Helical" evidence="10">
    <location>
        <begin position="33"/>
        <end position="56"/>
    </location>
</feature>
<dbReference type="InterPro" id="IPR004117">
    <property type="entry name" value="7tm6_olfct_rcpt"/>
</dbReference>
<dbReference type="KEGG" id="dpo:4816660"/>
<gene>
    <name evidence="12" type="primary">Or23a</name>
</gene>
<evidence type="ECO:0000313" key="12">
    <source>
        <dbReference type="RefSeq" id="XP_001355989.2"/>
    </source>
</evidence>
<proteinExistence type="inferred from homology"/>
<dbReference type="PANTHER" id="PTHR21137:SF35">
    <property type="entry name" value="ODORANT RECEPTOR 19A-RELATED"/>
    <property type="match status" value="1"/>
</dbReference>
<comment type="subcellular location">
    <subcellularLocation>
        <location evidence="1 10">Cell membrane</location>
        <topology evidence="1 10">Multi-pass membrane protein</topology>
    </subcellularLocation>
</comment>
<sequence>MTPKEPPTRSDYFRDQWRAWRVLGALQLNARRYWSGAMLLNIVVALYAPALLLSMFSFETPLENITNFSLSITSTATVLKFGLYVLQLGRVGDLEKVIARLDDRVEGAEQLRCHRQMAKKLRHLSNLFLYTYGFVLLNSEFSFLFRSGRSLPFPSWFPFDWKTSTVNYIGALGFQLVAIFGQILQNFVDDSFPPLALCLCAGHCQLLILRISSIGHAPSEQEANEAELVECIKDQKELYGLLELTRDVISWPMLIQFFVMALNIGATMFGLVFFADTMQDRMYFVSYLLALVLQTYPVCYYGSLLEDGFGHLHYAVFGSNWVSQSRSYRASMTILGERTKRHPRLLAGSLVPIHLSTFQGTCKAAYSFFTLIGNTRERAGPDPSQN</sequence>
<dbReference type="InParanoid" id="A0A6I8UIF1"/>
<keyword evidence="2" id="KW-1003">Cell membrane</keyword>
<organism evidence="11 12">
    <name type="scientific">Drosophila pseudoobscura pseudoobscura</name>
    <name type="common">Fruit fly</name>
    <dbReference type="NCBI Taxonomy" id="46245"/>
    <lineage>
        <taxon>Eukaryota</taxon>
        <taxon>Metazoa</taxon>
        <taxon>Ecdysozoa</taxon>
        <taxon>Arthropoda</taxon>
        <taxon>Hexapoda</taxon>
        <taxon>Insecta</taxon>
        <taxon>Pterygota</taxon>
        <taxon>Neoptera</taxon>
        <taxon>Endopterygota</taxon>
        <taxon>Diptera</taxon>
        <taxon>Brachycera</taxon>
        <taxon>Muscomorpha</taxon>
        <taxon>Ephydroidea</taxon>
        <taxon>Drosophilidae</taxon>
        <taxon>Drosophila</taxon>
        <taxon>Sophophora</taxon>
    </lineage>
</organism>
<dbReference type="Proteomes" id="UP000001819">
    <property type="component" value="Chromosome 4"/>
</dbReference>
<name>A0A6I8UIF1_DROPS</name>